<evidence type="ECO:0000256" key="3">
    <source>
        <dbReference type="ARBA" id="ARBA00022485"/>
    </source>
</evidence>
<dbReference type="Proteomes" id="UP001157017">
    <property type="component" value="Unassembled WGS sequence"/>
</dbReference>
<keyword evidence="8 11" id="KW-0408">Iron</keyword>
<evidence type="ECO:0000256" key="10">
    <source>
        <dbReference type="ARBA" id="ARBA00023291"/>
    </source>
</evidence>
<evidence type="ECO:0000256" key="5">
    <source>
        <dbReference type="ARBA" id="ARBA00022714"/>
    </source>
</evidence>
<comment type="cofactor">
    <cofactor evidence="11">
        <name>[3Fe-4S] cluster</name>
        <dbReference type="ChEBI" id="CHEBI:21137"/>
    </cofactor>
    <text evidence="11">Binds 1 [3Fe-4S] cluster.</text>
</comment>
<feature type="domain" description="2Fe-2S ferredoxin-type" evidence="13">
    <location>
        <begin position="91"/>
        <end position="185"/>
    </location>
</feature>
<dbReference type="SUPFAM" id="SSF46548">
    <property type="entry name" value="alpha-helical ferredoxin"/>
    <property type="match status" value="1"/>
</dbReference>
<dbReference type="InterPro" id="IPR050573">
    <property type="entry name" value="SDH/FRD_Iron-Sulfur"/>
</dbReference>
<dbReference type="InterPro" id="IPR009051">
    <property type="entry name" value="Helical_ferredxn"/>
</dbReference>
<comment type="caution">
    <text evidence="15">The sequence shown here is derived from an EMBL/GenBank/DDBJ whole genome shotgun (WGS) entry which is preliminary data.</text>
</comment>
<evidence type="ECO:0000256" key="11">
    <source>
        <dbReference type="RuleBase" id="RU361237"/>
    </source>
</evidence>
<dbReference type="InterPro" id="IPR025192">
    <property type="entry name" value="Succ_DH/fum_Rdtase_N"/>
</dbReference>
<dbReference type="InterPro" id="IPR017896">
    <property type="entry name" value="4Fe4S_Fe-S-bd"/>
</dbReference>
<dbReference type="PROSITE" id="PS51085">
    <property type="entry name" value="2FE2S_FER_2"/>
    <property type="match status" value="1"/>
</dbReference>
<keyword evidence="16" id="KW-1185">Reference proteome</keyword>
<evidence type="ECO:0000256" key="6">
    <source>
        <dbReference type="ARBA" id="ARBA00022723"/>
    </source>
</evidence>
<comment type="cofactor">
    <cofactor evidence="11">
        <name>[2Fe-2S] cluster</name>
        <dbReference type="ChEBI" id="CHEBI:190135"/>
    </cofactor>
    <text evidence="11">Binds 1 [2Fe-2S] cluster.</text>
</comment>
<keyword evidence="9 11" id="KW-0411">Iron-sulfur</keyword>
<dbReference type="InterPro" id="IPR004489">
    <property type="entry name" value="Succ_DH/fum_Rdtase_Fe-S"/>
</dbReference>
<evidence type="ECO:0000256" key="2">
    <source>
        <dbReference type="ARBA" id="ARBA00009433"/>
    </source>
</evidence>
<dbReference type="NCBIfam" id="NF004616">
    <property type="entry name" value="PRK05950.1"/>
    <property type="match status" value="1"/>
</dbReference>
<accession>A0ABQ6JJ14</accession>
<sequence length="324" mass="35986">MSQENLSSDGAPSNPPIDPETSRGPDGNPLQAREPAEPTGSPRDESVGSGTARTSEPAPAAQPSADEERRAEQQVKQAEQGEGGPADIPAFDVTLRIRRYDPDRDTEAHWEDYTVSVHSTDRILDALHTIKWEQDGSLTFRRSCAHGVCGSDAMRINGKNRLACKTLLKDLNPDKPILVEPIKGLAVEKDLVVDMDPFFAAYREVMPFLITKGNEPSRERLQTQEQRERFDDTTKCILCAACTTSCPVFWADGQYFGPASIVNAHRFIFDSRDEGGDLRLEVLNDKEGVWRCRTTFNCTEACPRGIQVTKAIQEVKRALLTRKV</sequence>
<dbReference type="Gene3D" id="3.10.20.30">
    <property type="match status" value="1"/>
</dbReference>
<evidence type="ECO:0000256" key="12">
    <source>
        <dbReference type="SAM" id="MobiDB-lite"/>
    </source>
</evidence>
<dbReference type="PROSITE" id="PS00198">
    <property type="entry name" value="4FE4S_FER_1"/>
    <property type="match status" value="1"/>
</dbReference>
<protein>
    <recommendedName>
        <fullName evidence="11">Fumarate reductase iron-sulfur subunit</fullName>
        <ecNumber evidence="11">1.3.5.1</ecNumber>
    </recommendedName>
</protein>
<dbReference type="EC" id="1.3.5.1" evidence="11"/>
<evidence type="ECO:0000313" key="16">
    <source>
        <dbReference type="Proteomes" id="UP001157017"/>
    </source>
</evidence>
<dbReference type="PROSITE" id="PS51379">
    <property type="entry name" value="4FE4S_FER_2"/>
    <property type="match status" value="1"/>
</dbReference>
<keyword evidence="4" id="KW-0816">Tricarboxylic acid cycle</keyword>
<dbReference type="Pfam" id="PF13183">
    <property type="entry name" value="Fer4_8"/>
    <property type="match status" value="1"/>
</dbReference>
<dbReference type="PANTHER" id="PTHR11921:SF29">
    <property type="entry name" value="SUCCINATE DEHYDROGENASE [UBIQUINONE] IRON-SULFUR SUBUNIT, MITOCHONDRIAL"/>
    <property type="match status" value="1"/>
</dbReference>
<keyword evidence="5 11" id="KW-0001">2Fe-2S</keyword>
<feature type="region of interest" description="Disordered" evidence="12">
    <location>
        <begin position="1"/>
        <end position="90"/>
    </location>
</feature>
<reference evidence="16" key="1">
    <citation type="journal article" date="2019" name="Int. J. Syst. Evol. Microbiol.">
        <title>The Global Catalogue of Microorganisms (GCM) 10K type strain sequencing project: providing services to taxonomists for standard genome sequencing and annotation.</title>
        <authorList>
            <consortium name="The Broad Institute Genomics Platform"/>
            <consortium name="The Broad Institute Genome Sequencing Center for Infectious Disease"/>
            <person name="Wu L."/>
            <person name="Ma J."/>
        </authorList>
    </citation>
    <scope>NUCLEOTIDE SEQUENCE [LARGE SCALE GENOMIC DNA]</scope>
    <source>
        <strain evidence="16">NBRC 108730</strain>
    </source>
</reference>
<comment type="cofactor">
    <cofactor evidence="11">
        <name>[4Fe-4S] cluster</name>
        <dbReference type="ChEBI" id="CHEBI:49883"/>
    </cofactor>
    <text evidence="11">Binds 1 [4Fe-4S] cluster.</text>
</comment>
<feature type="compositionally biased region" description="Polar residues" evidence="12">
    <location>
        <begin position="1"/>
        <end position="11"/>
    </location>
</feature>
<name>A0ABQ6JJ14_9ACTN</name>
<evidence type="ECO:0000256" key="8">
    <source>
        <dbReference type="ARBA" id="ARBA00023004"/>
    </source>
</evidence>
<dbReference type="EMBL" id="BSUZ01000001">
    <property type="protein sequence ID" value="GMA88241.1"/>
    <property type="molecule type" value="Genomic_DNA"/>
</dbReference>
<evidence type="ECO:0000313" key="15">
    <source>
        <dbReference type="EMBL" id="GMA88241.1"/>
    </source>
</evidence>
<dbReference type="PANTHER" id="PTHR11921">
    <property type="entry name" value="SUCCINATE DEHYDROGENASE IRON-SULFUR PROTEIN"/>
    <property type="match status" value="1"/>
</dbReference>
<keyword evidence="3 11" id="KW-0004">4Fe-4S</keyword>
<evidence type="ECO:0000256" key="4">
    <source>
        <dbReference type="ARBA" id="ARBA00022532"/>
    </source>
</evidence>
<proteinExistence type="inferred from homology"/>
<dbReference type="InterPro" id="IPR017900">
    <property type="entry name" value="4Fe4S_Fe_S_CS"/>
</dbReference>
<evidence type="ECO:0000256" key="1">
    <source>
        <dbReference type="ARBA" id="ARBA00005163"/>
    </source>
</evidence>
<dbReference type="CDD" id="cd00207">
    <property type="entry name" value="fer2"/>
    <property type="match status" value="1"/>
</dbReference>
<dbReference type="Gene3D" id="1.10.1060.10">
    <property type="entry name" value="Alpha-helical ferredoxin"/>
    <property type="match status" value="1"/>
</dbReference>
<gene>
    <name evidence="15" type="ORF">GCM10025868_34910</name>
</gene>
<dbReference type="InterPro" id="IPR036010">
    <property type="entry name" value="2Fe-2S_ferredoxin-like_sf"/>
</dbReference>
<evidence type="ECO:0000256" key="9">
    <source>
        <dbReference type="ARBA" id="ARBA00023014"/>
    </source>
</evidence>
<evidence type="ECO:0000259" key="14">
    <source>
        <dbReference type="PROSITE" id="PS51379"/>
    </source>
</evidence>
<keyword evidence="7" id="KW-0560">Oxidoreductase</keyword>
<comment type="catalytic activity">
    <reaction evidence="11">
        <text>a menaquinone + succinate = a menaquinol + fumarate</text>
        <dbReference type="Rhea" id="RHEA:27834"/>
        <dbReference type="Rhea" id="RHEA-COMP:9537"/>
        <dbReference type="Rhea" id="RHEA-COMP:9539"/>
        <dbReference type="ChEBI" id="CHEBI:16374"/>
        <dbReference type="ChEBI" id="CHEBI:18151"/>
        <dbReference type="ChEBI" id="CHEBI:29806"/>
        <dbReference type="ChEBI" id="CHEBI:30031"/>
        <dbReference type="EC" id="1.3.5.1"/>
    </reaction>
</comment>
<dbReference type="SUPFAM" id="SSF54292">
    <property type="entry name" value="2Fe-2S ferredoxin-like"/>
    <property type="match status" value="1"/>
</dbReference>
<keyword evidence="6 11" id="KW-0479">Metal-binding</keyword>
<comment type="pathway">
    <text evidence="1">Carbohydrate metabolism; tricarboxylic acid cycle.</text>
</comment>
<feature type="domain" description="4Fe-4S ferredoxin-type" evidence="14">
    <location>
        <begin position="226"/>
        <end position="248"/>
    </location>
</feature>
<dbReference type="InterPro" id="IPR012675">
    <property type="entry name" value="Beta-grasp_dom_sf"/>
</dbReference>
<keyword evidence="10 11" id="KW-0003">3Fe-4S</keyword>
<evidence type="ECO:0000256" key="7">
    <source>
        <dbReference type="ARBA" id="ARBA00023002"/>
    </source>
</evidence>
<dbReference type="Pfam" id="PF13085">
    <property type="entry name" value="Fer2_3"/>
    <property type="match status" value="1"/>
</dbReference>
<dbReference type="NCBIfam" id="TIGR00384">
    <property type="entry name" value="dhsB"/>
    <property type="match status" value="1"/>
</dbReference>
<evidence type="ECO:0000259" key="13">
    <source>
        <dbReference type="PROSITE" id="PS51085"/>
    </source>
</evidence>
<dbReference type="InterPro" id="IPR001041">
    <property type="entry name" value="2Fe-2S_ferredoxin-type"/>
</dbReference>
<comment type="similarity">
    <text evidence="2 11">Belongs to the succinate dehydrogenase/fumarate reductase iron-sulfur protein family.</text>
</comment>
<organism evidence="15 16">
    <name type="scientific">Angustibacter aerolatus</name>
    <dbReference type="NCBI Taxonomy" id="1162965"/>
    <lineage>
        <taxon>Bacteria</taxon>
        <taxon>Bacillati</taxon>
        <taxon>Actinomycetota</taxon>
        <taxon>Actinomycetes</taxon>
        <taxon>Kineosporiales</taxon>
        <taxon>Kineosporiaceae</taxon>
    </lineage>
</organism>